<dbReference type="AlphaFoldDB" id="A0A4Q4SB66"/>
<name>A0A4Q4SB66_9PLEO</name>
<dbReference type="EMBL" id="PEJP01000016">
    <property type="protein sequence ID" value="RYO67099.1"/>
    <property type="molecule type" value="Genomic_DNA"/>
</dbReference>
<gene>
    <name evidence="1" type="ORF">AA0113_g4791</name>
</gene>
<evidence type="ECO:0000313" key="1">
    <source>
        <dbReference type="EMBL" id="RYO67099.1"/>
    </source>
</evidence>
<comment type="caution">
    <text evidence="1">The sequence shown here is derived from an EMBL/GenBank/DDBJ whole genome shotgun (WGS) entry which is preliminary data.</text>
</comment>
<dbReference type="Proteomes" id="UP000293823">
    <property type="component" value="Unassembled WGS sequence"/>
</dbReference>
<dbReference type="OrthoDB" id="3795595at2759"/>
<proteinExistence type="predicted"/>
<accession>A0A4Q4SB66</accession>
<evidence type="ECO:0000313" key="2">
    <source>
        <dbReference type="Proteomes" id="UP000293823"/>
    </source>
</evidence>
<organism evidence="1 2">
    <name type="scientific">Alternaria arborescens</name>
    <dbReference type="NCBI Taxonomy" id="156630"/>
    <lineage>
        <taxon>Eukaryota</taxon>
        <taxon>Fungi</taxon>
        <taxon>Dikarya</taxon>
        <taxon>Ascomycota</taxon>
        <taxon>Pezizomycotina</taxon>
        <taxon>Dothideomycetes</taxon>
        <taxon>Pleosporomycetidae</taxon>
        <taxon>Pleosporales</taxon>
        <taxon>Pleosporineae</taxon>
        <taxon>Pleosporaceae</taxon>
        <taxon>Alternaria</taxon>
        <taxon>Alternaria sect. Alternaria</taxon>
    </lineage>
</organism>
<reference evidence="2" key="1">
    <citation type="journal article" date="2019" name="bioRxiv">
        <title>Genomics, evolutionary history and diagnostics of the Alternaria alternata species group including apple and Asian pear pathotypes.</title>
        <authorList>
            <person name="Armitage A.D."/>
            <person name="Cockerton H.M."/>
            <person name="Sreenivasaprasad S."/>
            <person name="Woodhall J.W."/>
            <person name="Lane C.R."/>
            <person name="Harrison R.J."/>
            <person name="Clarkson J.P."/>
        </authorList>
    </citation>
    <scope>NUCLEOTIDE SEQUENCE [LARGE SCALE GENOMIC DNA]</scope>
    <source>
        <strain evidence="2">RGR 97.0016</strain>
    </source>
</reference>
<sequence length="68" mass="7910">MGLEKDLLHLEDRDAQFDPDFLKNFARIDAEYNTPVIVREKTQGRLYEKLQNELKEYGKQIIAAVGVD</sequence>
<keyword evidence="2" id="KW-1185">Reference proteome</keyword>
<protein>
    <submittedName>
        <fullName evidence="1">Uncharacterized protein</fullName>
    </submittedName>
</protein>